<dbReference type="PANTHER" id="PTHR24422:SF27">
    <property type="entry name" value="PROTEIN-GLUTAMATE O-METHYLTRANSFERASE"/>
    <property type="match status" value="1"/>
</dbReference>
<feature type="active site" evidence="6">
    <location>
        <position position="32"/>
    </location>
</feature>
<feature type="active site" evidence="6">
    <location>
        <position position="59"/>
    </location>
</feature>
<protein>
    <submittedName>
        <fullName evidence="15">Signal transduction histidine kinase with CheB and CheR activity</fullName>
    </submittedName>
</protein>
<dbReference type="InterPro" id="IPR005467">
    <property type="entry name" value="His_kinase_dom"/>
</dbReference>
<dbReference type="InterPro" id="IPR000673">
    <property type="entry name" value="Sig_transdc_resp-reg_Me-estase"/>
</dbReference>
<dbReference type="InParanoid" id="Q01WE0"/>
<evidence type="ECO:0000259" key="10">
    <source>
        <dbReference type="PROSITE" id="PS50110"/>
    </source>
</evidence>
<dbReference type="PRINTS" id="PR00996">
    <property type="entry name" value="CHERMTFRASE"/>
</dbReference>
<dbReference type="InterPro" id="IPR036097">
    <property type="entry name" value="HisK_dim/P_sf"/>
</dbReference>
<dbReference type="OrthoDB" id="9816309at2"/>
<evidence type="ECO:0000259" key="11">
    <source>
        <dbReference type="PROSITE" id="PS50112"/>
    </source>
</evidence>
<dbReference type="InterPro" id="IPR022642">
    <property type="entry name" value="CheR_C"/>
</dbReference>
<dbReference type="eggNOG" id="COG1352">
    <property type="taxonomic scope" value="Bacteria"/>
</dbReference>
<dbReference type="HOGENOM" id="CLU_000892_2_4_0"/>
<dbReference type="GO" id="GO:0006355">
    <property type="term" value="P:regulation of DNA-templated transcription"/>
    <property type="evidence" value="ECO:0007669"/>
    <property type="project" value="InterPro"/>
</dbReference>
<dbReference type="Pfam" id="PF08448">
    <property type="entry name" value="PAS_4"/>
    <property type="match status" value="1"/>
</dbReference>
<dbReference type="SUPFAM" id="SSF47757">
    <property type="entry name" value="Chemotaxis receptor methyltransferase CheR, N-terminal domain"/>
    <property type="match status" value="1"/>
</dbReference>
<keyword evidence="15" id="KW-0418">Kinase</keyword>
<feature type="compositionally biased region" description="Polar residues" evidence="8">
    <location>
        <begin position="687"/>
        <end position="703"/>
    </location>
</feature>
<dbReference type="PANTHER" id="PTHR24422">
    <property type="entry name" value="CHEMOTAXIS PROTEIN METHYLTRANSFERASE"/>
    <property type="match status" value="1"/>
</dbReference>
<dbReference type="InterPro" id="IPR035965">
    <property type="entry name" value="PAS-like_dom_sf"/>
</dbReference>
<organism evidence="15">
    <name type="scientific">Solibacter usitatus (strain Ellin6076)</name>
    <dbReference type="NCBI Taxonomy" id="234267"/>
    <lineage>
        <taxon>Bacteria</taxon>
        <taxon>Pseudomonadati</taxon>
        <taxon>Acidobacteriota</taxon>
        <taxon>Terriglobia</taxon>
        <taxon>Bryobacterales</taxon>
        <taxon>Solibacteraceae</taxon>
        <taxon>Candidatus Solibacter</taxon>
    </lineage>
</organism>
<dbReference type="Gene3D" id="3.30.565.10">
    <property type="entry name" value="Histidine kinase-like ATPase, C-terminal domain"/>
    <property type="match status" value="1"/>
</dbReference>
<evidence type="ECO:0000313" key="15">
    <source>
        <dbReference type="EMBL" id="ABJ86025.1"/>
    </source>
</evidence>
<dbReference type="InterPro" id="IPR011006">
    <property type="entry name" value="CheY-like_superfamily"/>
</dbReference>
<feature type="region of interest" description="Disordered" evidence="8">
    <location>
        <begin position="1"/>
        <end position="22"/>
    </location>
</feature>
<dbReference type="SMART" id="SM00387">
    <property type="entry name" value="HATPase_c"/>
    <property type="match status" value="1"/>
</dbReference>
<dbReference type="SUPFAM" id="SSF53335">
    <property type="entry name" value="S-adenosyl-L-methionine-dependent methyltransferases"/>
    <property type="match status" value="1"/>
</dbReference>
<evidence type="ECO:0000259" key="9">
    <source>
        <dbReference type="PROSITE" id="PS50109"/>
    </source>
</evidence>
<dbReference type="PROSITE" id="PS50123">
    <property type="entry name" value="CHER"/>
    <property type="match status" value="1"/>
</dbReference>
<dbReference type="SUPFAM" id="SSF52738">
    <property type="entry name" value="Methylesterase CheB, C-terminal domain"/>
    <property type="match status" value="1"/>
</dbReference>
<dbReference type="SMART" id="SM00448">
    <property type="entry name" value="REC"/>
    <property type="match status" value="1"/>
</dbReference>
<dbReference type="GO" id="GO:0000156">
    <property type="term" value="F:phosphorelay response regulator activity"/>
    <property type="evidence" value="ECO:0007669"/>
    <property type="project" value="InterPro"/>
</dbReference>
<evidence type="ECO:0000256" key="1">
    <source>
        <dbReference type="ARBA" id="ARBA00000085"/>
    </source>
</evidence>
<dbReference type="InterPro" id="IPR050903">
    <property type="entry name" value="Bact_Chemotaxis_MeTrfase"/>
</dbReference>
<dbReference type="Gene3D" id="1.10.155.10">
    <property type="entry name" value="Chemotaxis receptor methyltransferase CheR, N-terminal domain"/>
    <property type="match status" value="1"/>
</dbReference>
<dbReference type="PROSITE" id="PS50109">
    <property type="entry name" value="HIS_KIN"/>
    <property type="match status" value="1"/>
</dbReference>
<dbReference type="GO" id="GO:0000155">
    <property type="term" value="F:phosphorelay sensor kinase activity"/>
    <property type="evidence" value="ECO:0007669"/>
    <property type="project" value="InterPro"/>
</dbReference>
<dbReference type="eggNOG" id="COG3852">
    <property type="taxonomic scope" value="Bacteria"/>
</dbReference>
<dbReference type="eggNOG" id="COG2204">
    <property type="taxonomic scope" value="Bacteria"/>
</dbReference>
<evidence type="ECO:0000256" key="7">
    <source>
        <dbReference type="PROSITE-ProRule" id="PRU00169"/>
    </source>
</evidence>
<dbReference type="InterPro" id="IPR000700">
    <property type="entry name" value="PAS-assoc_C"/>
</dbReference>
<dbReference type="Gene3D" id="3.40.50.150">
    <property type="entry name" value="Vaccinia Virus protein VP39"/>
    <property type="match status" value="1"/>
</dbReference>
<keyword evidence="6" id="KW-0378">Hydrolase</keyword>
<dbReference type="Gene3D" id="3.30.450.20">
    <property type="entry name" value="PAS domain"/>
    <property type="match status" value="3"/>
</dbReference>
<dbReference type="InterPro" id="IPR013767">
    <property type="entry name" value="PAS_fold"/>
</dbReference>
<keyword evidence="4" id="KW-0808">Transferase</keyword>
<dbReference type="Pfam" id="PF03705">
    <property type="entry name" value="CheR_N"/>
    <property type="match status" value="1"/>
</dbReference>
<dbReference type="NCBIfam" id="TIGR00229">
    <property type="entry name" value="sensory_box"/>
    <property type="match status" value="2"/>
</dbReference>
<dbReference type="STRING" id="234267.Acid_5070"/>
<dbReference type="SMART" id="SM00138">
    <property type="entry name" value="MeTrc"/>
    <property type="match status" value="1"/>
</dbReference>
<sequence>MDRHPDRESGAGASSQPTESDDHLIAVGVGASAGGLEALTDLVSHLSPHTGMAFIFVQHLDPHHESALPELLAPRTRMPVVQVHGETRLRADHIYVIPPNNLMLVRGRKLMLEPRPAPPEKFRPIDDLFHSLAQEFQFNAVGIVLSGTATDGTLGLKAIKAEGGITFAQNETAKFDSMPRSAISTGVVDFVMPPAKIGEELGALARRTLNLKAAEMDPTADGSTLHRLVSLLRNQTGVDFGQYKQATILRRLNRRMVMRRSENLDQYLVLLKQEPEEARALFADLLINVTDFFRDPDVFEAAKRLAFPQLVRLGLGPRTIRAWIPGCSSGEEVYSIAIAMVEFLEREDLEYSVQIFGTDVSENVIAKARAGIYDQSSLLNVSAERLRRFFVRTETGYQITRAIRDMCVFSRHNIAKDPPLSRMNLISCRNLLIYFAPALQRRVIGTFVYALHPGGVLILGSSETLGSLAEMFSTIDEGNRIYSRRSNLPRNAFDMYETHGEFKPRLLLPEAPQPAAAGVIGRIPREVNRIVLSRYGPCGVVVNEALKITEYRGEVAQYLGDANAALDADLMQTVRPELRGALSVALEQARRTNVAVAAEALNGTDSPAVALTVVPLLLAGMAPHFLILFGERRDEVDVNGVKMAETGDNQAVSESGKVEDSAQLRQELKATREYLQSVIEELRSTNEEAQSANEELQSTNEELQTAKEELQSSNEELNTINAEMQSRNSDLARTNDDLINLLSSMNVPIVMTGNDLRIRRFTPMAEKVFRLIPTDIGRPIADLKPHINVPNLDQVLQQVIDTLQPHEQDVQDVEGRHYLMRVRPYRTFDNRIDGSVLQLLDVSELRRNLEEIRSARDFAEAIVNTVRAPLVVLDEDLTIQDANRAFYETFAVHPSVVLKQPIYQAAGGRFDLPEVHKSLEAVDGRATELHDIELACRQENGETRALLLNIRRLRTPEKKHLVLMGFEDITERKRAAEARYRRLFESARDGILLVETATGEILDVNPYTERLLGYSKRELVGRKLWEIEPTANVPTVRALLERVRDQGALRMNDLPLLTKDGREIQTEVIANTYTEGERRAIQFNIRDVSERKKFERELQQTQRLEGLGLLAGGIAHDFNNLLTGILGNASLAYSETAADQGVRMRLREIVQAAESAAFLTRQMLAYAGRGRFVIEQLDLGELVKDISALMRTSIPRTVELKLDLAPSLPAIDADPAQIQQVVMNLVINGAEAIGEDEIGRVTVKTSLREVTEGEVNELIFGGQAGSYVQLEVTDTGSGMDEAVKARAFDPFFTTKFTGRGLGLAAVQGIVKGHGGNIAVYSTPGHGTTFVVLFPGSRKARKAPAAADKEVGVIPPGTVALVIDDEEAIRTLADSVLKRESVRVMTAADGKTGVELFREHSRVISVVVLDLMMPVMGGGEALAQIKQIDPKVPVILTSGYDESETARRYAGLNPQGFLQKPYTAERLVEAVAAAMQQREK</sequence>
<dbReference type="InterPro" id="IPR000780">
    <property type="entry name" value="CheR_MeTrfase"/>
</dbReference>
<proteinExistence type="predicted"/>
<dbReference type="Pfam" id="PF00072">
    <property type="entry name" value="Response_reg"/>
    <property type="match status" value="1"/>
</dbReference>
<dbReference type="GO" id="GO:0005737">
    <property type="term" value="C:cytoplasm"/>
    <property type="evidence" value="ECO:0007669"/>
    <property type="project" value="InterPro"/>
</dbReference>
<evidence type="ECO:0000256" key="8">
    <source>
        <dbReference type="SAM" id="MobiDB-lite"/>
    </source>
</evidence>
<feature type="domain" description="CheR-type methyltransferase" evidence="14">
    <location>
        <begin position="213"/>
        <end position="487"/>
    </location>
</feature>
<dbReference type="InterPro" id="IPR036804">
    <property type="entry name" value="CheR_N_sf"/>
</dbReference>
<feature type="domain" description="CheB-type methylesterase" evidence="13">
    <location>
        <begin position="27"/>
        <end position="208"/>
    </location>
</feature>
<dbReference type="GO" id="GO:0032259">
    <property type="term" value="P:methylation"/>
    <property type="evidence" value="ECO:0007669"/>
    <property type="project" value="UniProtKB-KW"/>
</dbReference>
<keyword evidence="5" id="KW-0949">S-adenosyl-L-methionine</keyword>
<dbReference type="Pfam" id="PF01739">
    <property type="entry name" value="CheR"/>
    <property type="match status" value="1"/>
</dbReference>
<comment type="catalytic activity">
    <reaction evidence="1">
        <text>ATP + protein L-histidine = ADP + protein N-phospho-L-histidine.</text>
        <dbReference type="EC" id="2.7.13.3"/>
    </reaction>
</comment>
<dbReference type="GO" id="GO:0008983">
    <property type="term" value="F:protein-glutamate O-methyltransferase activity"/>
    <property type="evidence" value="ECO:0007669"/>
    <property type="project" value="UniProtKB-EC"/>
</dbReference>
<dbReference type="KEGG" id="sus:Acid_5070"/>
<dbReference type="CDD" id="cd16434">
    <property type="entry name" value="CheB-CheR_fusion"/>
    <property type="match status" value="1"/>
</dbReference>
<dbReference type="Gene3D" id="3.40.50.2300">
    <property type="match status" value="1"/>
</dbReference>
<comment type="catalytic activity">
    <reaction evidence="2">
        <text>L-glutamyl-[protein] + S-adenosyl-L-methionine = [protein]-L-glutamate 5-O-methyl ester + S-adenosyl-L-homocysteine</text>
        <dbReference type="Rhea" id="RHEA:24452"/>
        <dbReference type="Rhea" id="RHEA-COMP:10208"/>
        <dbReference type="Rhea" id="RHEA-COMP:10311"/>
        <dbReference type="ChEBI" id="CHEBI:29973"/>
        <dbReference type="ChEBI" id="CHEBI:57856"/>
        <dbReference type="ChEBI" id="CHEBI:59789"/>
        <dbReference type="ChEBI" id="CHEBI:82795"/>
        <dbReference type="EC" id="2.1.1.80"/>
    </reaction>
</comment>
<dbReference type="SUPFAM" id="SSF52172">
    <property type="entry name" value="CheY-like"/>
    <property type="match status" value="1"/>
</dbReference>
<dbReference type="InterPro" id="IPR013656">
    <property type="entry name" value="PAS_4"/>
</dbReference>
<dbReference type="PROSITE" id="PS50112">
    <property type="entry name" value="PAS"/>
    <property type="match status" value="1"/>
</dbReference>
<dbReference type="InterPro" id="IPR003661">
    <property type="entry name" value="HisK_dim/P_dom"/>
</dbReference>
<feature type="modified residue" description="4-aspartylphosphate" evidence="7">
    <location>
        <position position="1409"/>
    </location>
</feature>
<dbReference type="PROSITE" id="PS50122">
    <property type="entry name" value="CHEB"/>
    <property type="match status" value="1"/>
</dbReference>
<accession>Q01WE0</accession>
<dbReference type="CDD" id="cd00130">
    <property type="entry name" value="PAS"/>
    <property type="match status" value="1"/>
</dbReference>
<evidence type="ECO:0000259" key="12">
    <source>
        <dbReference type="PROSITE" id="PS50113"/>
    </source>
</evidence>
<dbReference type="Pfam" id="PF01339">
    <property type="entry name" value="CheB_methylest"/>
    <property type="match status" value="1"/>
</dbReference>
<evidence type="ECO:0000256" key="4">
    <source>
        <dbReference type="ARBA" id="ARBA00022679"/>
    </source>
</evidence>
<dbReference type="InterPro" id="IPR022641">
    <property type="entry name" value="CheR_N"/>
</dbReference>
<dbReference type="Pfam" id="PF13596">
    <property type="entry name" value="PAS_10"/>
    <property type="match status" value="1"/>
</dbReference>
<keyword evidence="7" id="KW-0597">Phosphoprotein</keyword>
<dbReference type="PROSITE" id="PS50110">
    <property type="entry name" value="RESPONSE_REGULATORY"/>
    <property type="match status" value="1"/>
</dbReference>
<dbReference type="Pfam" id="PF00989">
    <property type="entry name" value="PAS"/>
    <property type="match status" value="1"/>
</dbReference>
<evidence type="ECO:0000259" key="13">
    <source>
        <dbReference type="PROSITE" id="PS50122"/>
    </source>
</evidence>
<dbReference type="eggNOG" id="COG2201">
    <property type="taxonomic scope" value="Bacteria"/>
</dbReference>
<feature type="region of interest" description="Disordered" evidence="8">
    <location>
        <begin position="685"/>
        <end position="708"/>
    </location>
</feature>
<dbReference type="InterPro" id="IPR003594">
    <property type="entry name" value="HATPase_dom"/>
</dbReference>
<dbReference type="GO" id="GO:0008984">
    <property type="term" value="F:protein-glutamate methylesterase activity"/>
    <property type="evidence" value="ECO:0007669"/>
    <property type="project" value="InterPro"/>
</dbReference>
<feature type="domain" description="Response regulatory" evidence="10">
    <location>
        <begin position="1358"/>
        <end position="1474"/>
    </location>
</feature>
<dbReference type="PROSITE" id="PS50113">
    <property type="entry name" value="PAC"/>
    <property type="match status" value="1"/>
</dbReference>
<dbReference type="Gene3D" id="1.10.287.130">
    <property type="match status" value="1"/>
</dbReference>
<feature type="domain" description="PAC" evidence="12">
    <location>
        <begin position="1050"/>
        <end position="1100"/>
    </location>
</feature>
<gene>
    <name evidence="15" type="ordered locus">Acid_5070</name>
</gene>
<dbReference type="EMBL" id="CP000473">
    <property type="protein sequence ID" value="ABJ86025.1"/>
    <property type="molecule type" value="Genomic_DNA"/>
</dbReference>
<dbReference type="Gene3D" id="3.40.50.180">
    <property type="entry name" value="Methylesterase CheB, C-terminal domain"/>
    <property type="match status" value="1"/>
</dbReference>
<evidence type="ECO:0000256" key="6">
    <source>
        <dbReference type="PROSITE-ProRule" id="PRU00050"/>
    </source>
</evidence>
<dbReference type="InterPro" id="IPR035909">
    <property type="entry name" value="CheB_C"/>
</dbReference>
<keyword evidence="3" id="KW-0489">Methyltransferase</keyword>
<dbReference type="SMART" id="SM00091">
    <property type="entry name" value="PAS"/>
    <property type="match status" value="3"/>
</dbReference>
<dbReference type="SUPFAM" id="SSF55874">
    <property type="entry name" value="ATPase domain of HSP90 chaperone/DNA topoisomerase II/histidine kinase"/>
    <property type="match status" value="1"/>
</dbReference>
<dbReference type="Pfam" id="PF02518">
    <property type="entry name" value="HATPase_c"/>
    <property type="match status" value="1"/>
</dbReference>
<evidence type="ECO:0000256" key="5">
    <source>
        <dbReference type="ARBA" id="ARBA00022691"/>
    </source>
</evidence>
<evidence type="ECO:0000256" key="2">
    <source>
        <dbReference type="ARBA" id="ARBA00001541"/>
    </source>
</evidence>
<dbReference type="InterPro" id="IPR000014">
    <property type="entry name" value="PAS"/>
</dbReference>
<feature type="domain" description="Histidine kinase" evidence="9">
    <location>
        <begin position="1113"/>
        <end position="1337"/>
    </location>
</feature>
<keyword evidence="6" id="KW-0145">Chemotaxis</keyword>
<name>Q01WE0_SOLUE</name>
<dbReference type="CDD" id="cd00156">
    <property type="entry name" value="REC"/>
    <property type="match status" value="1"/>
</dbReference>
<dbReference type="GO" id="GO:0006935">
    <property type="term" value="P:chemotaxis"/>
    <property type="evidence" value="ECO:0007669"/>
    <property type="project" value="UniProtKB-UniRule"/>
</dbReference>
<feature type="domain" description="PAS" evidence="11">
    <location>
        <begin position="976"/>
        <end position="1047"/>
    </location>
</feature>
<feature type="active site" evidence="6">
    <location>
        <position position="151"/>
    </location>
</feature>
<dbReference type="InterPro" id="IPR029063">
    <property type="entry name" value="SAM-dependent_MTases_sf"/>
</dbReference>
<reference evidence="15" key="1">
    <citation type="submission" date="2006-10" db="EMBL/GenBank/DDBJ databases">
        <title>Complete sequence of Solibacter usitatus Ellin6076.</title>
        <authorList>
            <consortium name="US DOE Joint Genome Institute"/>
            <person name="Copeland A."/>
            <person name="Lucas S."/>
            <person name="Lapidus A."/>
            <person name="Barry K."/>
            <person name="Detter J.C."/>
            <person name="Glavina del Rio T."/>
            <person name="Hammon N."/>
            <person name="Israni S."/>
            <person name="Dalin E."/>
            <person name="Tice H."/>
            <person name="Pitluck S."/>
            <person name="Thompson L.S."/>
            <person name="Brettin T."/>
            <person name="Bruce D."/>
            <person name="Han C."/>
            <person name="Tapia R."/>
            <person name="Gilna P."/>
            <person name="Schmutz J."/>
            <person name="Larimer F."/>
            <person name="Land M."/>
            <person name="Hauser L."/>
            <person name="Kyrpides N."/>
            <person name="Mikhailova N."/>
            <person name="Janssen P.H."/>
            <person name="Kuske C.R."/>
            <person name="Richardson P."/>
        </authorList>
    </citation>
    <scope>NUCLEOTIDE SEQUENCE</scope>
    <source>
        <strain evidence="15">Ellin6076</strain>
    </source>
</reference>
<dbReference type="InterPro" id="IPR036890">
    <property type="entry name" value="HATPase_C_sf"/>
</dbReference>
<dbReference type="SUPFAM" id="SSF55785">
    <property type="entry name" value="PYP-like sensor domain (PAS domain)"/>
    <property type="match status" value="3"/>
</dbReference>
<dbReference type="eggNOG" id="COG2461">
    <property type="taxonomic scope" value="Bacteria"/>
</dbReference>
<dbReference type="SUPFAM" id="SSF47384">
    <property type="entry name" value="Homodimeric domain of signal transducing histidine kinase"/>
    <property type="match status" value="1"/>
</dbReference>
<evidence type="ECO:0000259" key="14">
    <source>
        <dbReference type="PROSITE" id="PS50123"/>
    </source>
</evidence>
<dbReference type="eggNOG" id="COG5000">
    <property type="taxonomic scope" value="Bacteria"/>
</dbReference>
<dbReference type="CDD" id="cd00082">
    <property type="entry name" value="HisKA"/>
    <property type="match status" value="1"/>
</dbReference>
<evidence type="ECO:0000256" key="3">
    <source>
        <dbReference type="ARBA" id="ARBA00022603"/>
    </source>
</evidence>
<dbReference type="InterPro" id="IPR001789">
    <property type="entry name" value="Sig_transdc_resp-reg_receiver"/>
</dbReference>